<dbReference type="InterPro" id="IPR009057">
    <property type="entry name" value="Homeodomain-like_sf"/>
</dbReference>
<evidence type="ECO:0000256" key="1">
    <source>
        <dbReference type="ARBA" id="ARBA00023125"/>
    </source>
</evidence>
<dbReference type="Gene3D" id="1.10.10.60">
    <property type="entry name" value="Homeodomain-like"/>
    <property type="match status" value="1"/>
</dbReference>
<evidence type="ECO:0000313" key="4">
    <source>
        <dbReference type="EMBL" id="DBA00041.1"/>
    </source>
</evidence>
<dbReference type="EMBL" id="DAKRPA010000071">
    <property type="protein sequence ID" value="DBA00041.1"/>
    <property type="molecule type" value="Genomic_DNA"/>
</dbReference>
<dbReference type="Proteomes" id="UP001146120">
    <property type="component" value="Unassembled WGS sequence"/>
</dbReference>
<keyword evidence="1" id="KW-0238">DNA-binding</keyword>
<evidence type="ECO:0000259" key="3">
    <source>
        <dbReference type="SMART" id="SM00674"/>
    </source>
</evidence>
<dbReference type="Pfam" id="PF03221">
    <property type="entry name" value="HTH_Tnp_Tc5"/>
    <property type="match status" value="1"/>
</dbReference>
<reference evidence="4" key="1">
    <citation type="submission" date="2022-11" db="EMBL/GenBank/DDBJ databases">
        <authorList>
            <person name="Morgan W.R."/>
            <person name="Tartar A."/>
        </authorList>
    </citation>
    <scope>NUCLEOTIDE SEQUENCE</scope>
    <source>
        <strain evidence="4">ARSEF 373</strain>
    </source>
</reference>
<keyword evidence="5" id="KW-1185">Reference proteome</keyword>
<reference evidence="4" key="2">
    <citation type="journal article" date="2023" name="Microbiol Resour">
        <title>Decontamination and Annotation of the Draft Genome Sequence of the Oomycete Lagenidium giganteum ARSEF 373.</title>
        <authorList>
            <person name="Morgan W.R."/>
            <person name="Tartar A."/>
        </authorList>
    </citation>
    <scope>NUCLEOTIDE SEQUENCE</scope>
    <source>
        <strain evidence="4">ARSEF 373</strain>
    </source>
</reference>
<dbReference type="InterPro" id="IPR006600">
    <property type="entry name" value="HTH_CenpB_DNA-bd_dom"/>
</dbReference>
<dbReference type="SUPFAM" id="SSF46689">
    <property type="entry name" value="Homeodomain-like"/>
    <property type="match status" value="1"/>
</dbReference>
<evidence type="ECO:0000256" key="2">
    <source>
        <dbReference type="SAM" id="MobiDB-lite"/>
    </source>
</evidence>
<feature type="domain" description="HTH CENPB-type" evidence="3">
    <location>
        <begin position="51"/>
        <end position="138"/>
    </location>
</feature>
<dbReference type="AlphaFoldDB" id="A0AAV2YYF3"/>
<protein>
    <recommendedName>
        <fullName evidence="3">HTH CENPB-type domain-containing protein</fullName>
    </recommendedName>
</protein>
<comment type="caution">
    <text evidence="4">The sequence shown here is derived from an EMBL/GenBank/DDBJ whole genome shotgun (WGS) entry which is preliminary data.</text>
</comment>
<organism evidence="4 5">
    <name type="scientific">Lagenidium giganteum</name>
    <dbReference type="NCBI Taxonomy" id="4803"/>
    <lineage>
        <taxon>Eukaryota</taxon>
        <taxon>Sar</taxon>
        <taxon>Stramenopiles</taxon>
        <taxon>Oomycota</taxon>
        <taxon>Peronosporomycetes</taxon>
        <taxon>Pythiales</taxon>
        <taxon>Pythiaceae</taxon>
    </lineage>
</organism>
<name>A0AAV2YYF3_9STRA</name>
<accession>A0AAV2YYF3</accession>
<dbReference type="SMART" id="SM00674">
    <property type="entry name" value="CENPB"/>
    <property type="match status" value="1"/>
</dbReference>
<evidence type="ECO:0000313" key="5">
    <source>
        <dbReference type="Proteomes" id="UP001146120"/>
    </source>
</evidence>
<sequence>MPPGRTNVKGNASKEKKFARQPYTNAFKVAVIEHFRQNKSIASTMDKFFLTVSHSKLESKKQMVRKWVRSALAPSWHRATNCESVKDLRTEGIPVTRLMLQLQAQQVAQDAGMPENAFKGSRPWIKRFLRQHKLSLRGRTRAGKTTIAQAEAAQTEFVNRIQTFIVKHRITRIFNADQTGINHEYLPKRTINTTGEKTVWIKCFAAAKLIPREPCENVYEAALEHETTRVVLAMEKLGLTDPQMPVISDDHDIDSLECDDDDDDEACESDE</sequence>
<proteinExistence type="predicted"/>
<feature type="compositionally biased region" description="Acidic residues" evidence="2">
    <location>
        <begin position="255"/>
        <end position="271"/>
    </location>
</feature>
<feature type="region of interest" description="Disordered" evidence="2">
    <location>
        <begin position="243"/>
        <end position="271"/>
    </location>
</feature>
<gene>
    <name evidence="4" type="ORF">N0F65_003707</name>
</gene>
<dbReference type="GO" id="GO:0003677">
    <property type="term" value="F:DNA binding"/>
    <property type="evidence" value="ECO:0007669"/>
    <property type="project" value="UniProtKB-KW"/>
</dbReference>